<reference evidence="3" key="1">
    <citation type="submission" date="2022-11" db="UniProtKB">
        <authorList>
            <consortium name="WormBaseParasite"/>
        </authorList>
    </citation>
    <scope>IDENTIFICATION</scope>
</reference>
<dbReference type="WBParaSite" id="PSAMB.scaffold243size62221.g3887.t1">
    <property type="protein sequence ID" value="PSAMB.scaffold243size62221.g3887.t1"/>
    <property type="gene ID" value="PSAMB.scaffold243size62221.g3887"/>
</dbReference>
<evidence type="ECO:0000313" key="2">
    <source>
        <dbReference type="Proteomes" id="UP000887566"/>
    </source>
</evidence>
<protein>
    <submittedName>
        <fullName evidence="3">Uncharacterized protein</fullName>
    </submittedName>
</protein>
<accession>A0A914VUQ7</accession>
<organism evidence="2 3">
    <name type="scientific">Plectus sambesii</name>
    <dbReference type="NCBI Taxonomy" id="2011161"/>
    <lineage>
        <taxon>Eukaryota</taxon>
        <taxon>Metazoa</taxon>
        <taxon>Ecdysozoa</taxon>
        <taxon>Nematoda</taxon>
        <taxon>Chromadorea</taxon>
        <taxon>Plectida</taxon>
        <taxon>Plectina</taxon>
        <taxon>Plectoidea</taxon>
        <taxon>Plectidae</taxon>
        <taxon>Plectus</taxon>
    </lineage>
</organism>
<dbReference type="AlphaFoldDB" id="A0A914VUQ7"/>
<proteinExistence type="predicted"/>
<evidence type="ECO:0000256" key="1">
    <source>
        <dbReference type="SAM" id="MobiDB-lite"/>
    </source>
</evidence>
<name>A0A914VUQ7_9BILA</name>
<dbReference type="Proteomes" id="UP000887566">
    <property type="component" value="Unplaced"/>
</dbReference>
<keyword evidence="2" id="KW-1185">Reference proteome</keyword>
<feature type="region of interest" description="Disordered" evidence="1">
    <location>
        <begin position="1"/>
        <end position="88"/>
    </location>
</feature>
<sequence>MSAAGQTNRERWIWGGLHGTSDDRPSGGPNQFVRRPPRTGPRPHSGATPVKRSDAKRGGIEGGISPRADNDRNDRLIERPNCAESGEP</sequence>
<evidence type="ECO:0000313" key="3">
    <source>
        <dbReference type="WBParaSite" id="PSAMB.scaffold243size62221.g3887.t1"/>
    </source>
</evidence>
<feature type="compositionally biased region" description="Basic and acidic residues" evidence="1">
    <location>
        <begin position="68"/>
        <end position="78"/>
    </location>
</feature>